<comment type="caution">
    <text evidence="3">The sequence shown here is derived from an EMBL/GenBank/DDBJ whole genome shotgun (WGS) entry which is preliminary data.</text>
</comment>
<feature type="transmembrane region" description="Helical" evidence="2">
    <location>
        <begin position="16"/>
        <end position="38"/>
    </location>
</feature>
<sequence>MLVYNVVSHFTSDPSLVAWLCNATSALLSAFTILFLYWTTTALVRRVVAPKYLDQELTLPQAIVILGGGLVAALTYTFTDSFWFNAVEAEVYAFSSFFTAIVFWLMLKWADRADNERSDRWLILIAYLMGLSIGVHLLNLLCIPAMGLIYYYRRSSKTTAKGWLGAILLSCLIVGVMMYGVIQGVAKAAGTFDLFAVNTLGLPFNSGIYIYLVILAAALVWGVYESDRATKGYFRSEMRVKMSFLLTVLLMGIPFLGSGLWLGLILSVALGIYLFSSKNISVKLLHMLQMSLMVIVIGYTSYGVILVRAAAKPPMNENDPSNAFAMRSYLAREQYGSNPLLYGPTFTARAYQFEYDKVYKKDVTAGKDRYIPLNKDIPEYKYRSEDKMLFPRIFDPSPSHVEGYNIWMGRNPNDMSTPTFLDNLRFFASYQVNYMYWRYFFWNFVGRQNDLQGDGSLTKGNVMTGISPIDNALIGPTDEMPDDIVANKGHNVYYLLPLLLGLLGFLYQVLKGERGNQAFWITFALFFMTGLAIVIYVNQYTGQPRERDYSYVGSFYAFCIWIGFGLAMLYELLTKIKSLPRVAAALIATVLSLVVPIQMAAQNWDDHDRSGRTATKDFGTNFLESCEPNSVIFCFGDNDTFPLWYCQEIEGIRTDVRACNLSYLGADWYVDQMKQEAYRSQPLPMNTYQPNFYSVHNIVRLNPQGSPMDIGQALDATYADNRSEYPLLPSSSLILQNDSAALNILPNELKPYFQPQMDLSLAGKSFVGRTEIALLDMLRHNRWERPLYWCISSPTETLSNLRDYLVQEGMAFRMYPATGRQSYALGNLDRSYQVFMEKFAFGGAHDPSVYFDANVRGMAETVRSNAAAPLAKALVARGDKEKAQAVLRKTLKGINPKVVPYDRVRSLSFAQALYAADMRQEGDEVISSICNSAIKSLRWFLRLSPSRLERVIKEGDVQLCFLSATECIALAQAMNSSVLNENEKEVRRLYALFTGSPYENAPQDSQQKTDQAEKATPDASPADSSAE</sequence>
<feature type="region of interest" description="Disordered" evidence="1">
    <location>
        <begin position="996"/>
        <end position="1027"/>
    </location>
</feature>
<keyword evidence="2" id="KW-1133">Transmembrane helix</keyword>
<evidence type="ECO:0000313" key="3">
    <source>
        <dbReference type="EMBL" id="GAD06130.1"/>
    </source>
</evidence>
<feature type="transmembrane region" description="Helical" evidence="2">
    <location>
        <begin position="517"/>
        <end position="537"/>
    </location>
</feature>
<dbReference type="InterPro" id="IPR021280">
    <property type="entry name" value="TMEM260-like"/>
</dbReference>
<reference evidence="3 4" key="2">
    <citation type="journal article" date="2013" name="Genome Announc.">
        <title>Draft Genome Sequences of Porphyromonas crevioricanis JCM 15906T and Porphyromonas cansulci JCM 13913T Isolated from a Canine Oral Cavity.</title>
        <authorList>
            <person name="Sakamoto M."/>
            <person name="Tanaka N."/>
            <person name="Shiwa Y."/>
            <person name="Yoshikawa H."/>
            <person name="Ohkuma M."/>
        </authorList>
    </citation>
    <scope>NUCLEOTIDE SEQUENCE [LARGE SCALE GENOMIC DNA]</scope>
    <source>
        <strain evidence="3 4">JCM 15906</strain>
    </source>
</reference>
<feature type="transmembrane region" description="Helical" evidence="2">
    <location>
        <begin position="549"/>
        <end position="570"/>
    </location>
</feature>
<feature type="transmembrane region" description="Helical" evidence="2">
    <location>
        <begin position="122"/>
        <end position="151"/>
    </location>
</feature>
<feature type="transmembrane region" description="Helical" evidence="2">
    <location>
        <begin position="91"/>
        <end position="110"/>
    </location>
</feature>
<feature type="transmembrane region" description="Helical" evidence="2">
    <location>
        <begin position="492"/>
        <end position="510"/>
    </location>
</feature>
<dbReference type="EMBL" id="BAOU01000058">
    <property type="protein sequence ID" value="GAD06130.1"/>
    <property type="molecule type" value="Genomic_DNA"/>
</dbReference>
<proteinExistence type="predicted"/>
<feature type="transmembrane region" description="Helical" evidence="2">
    <location>
        <begin position="163"/>
        <end position="182"/>
    </location>
</feature>
<gene>
    <name evidence="3" type="ORF">PORCRE_1852</name>
</gene>
<organism evidence="3 4">
    <name type="scientific">Porphyromonas crevioricanis JCM 15906</name>
    <dbReference type="NCBI Taxonomy" id="1305617"/>
    <lineage>
        <taxon>Bacteria</taxon>
        <taxon>Pseudomonadati</taxon>
        <taxon>Bacteroidota</taxon>
        <taxon>Bacteroidia</taxon>
        <taxon>Bacteroidales</taxon>
        <taxon>Porphyromonadaceae</taxon>
        <taxon>Porphyromonas</taxon>
    </lineage>
</organism>
<dbReference type="Proteomes" id="UP000018031">
    <property type="component" value="Unassembled WGS sequence"/>
</dbReference>
<feature type="transmembrane region" description="Helical" evidence="2">
    <location>
        <begin position="287"/>
        <end position="311"/>
    </location>
</feature>
<protein>
    <submittedName>
        <fullName evidence="3">Membrane protein, putative</fullName>
    </submittedName>
</protein>
<keyword evidence="2" id="KW-0812">Transmembrane</keyword>
<dbReference type="Pfam" id="PF11028">
    <property type="entry name" value="TMEM260-like"/>
    <property type="match status" value="1"/>
</dbReference>
<feature type="transmembrane region" description="Helical" evidence="2">
    <location>
        <begin position="244"/>
        <end position="275"/>
    </location>
</feature>
<evidence type="ECO:0000256" key="1">
    <source>
        <dbReference type="SAM" id="MobiDB-lite"/>
    </source>
</evidence>
<dbReference type="InterPro" id="IPR052724">
    <property type="entry name" value="GT117_domain-containing"/>
</dbReference>
<feature type="transmembrane region" description="Helical" evidence="2">
    <location>
        <begin position="194"/>
        <end position="224"/>
    </location>
</feature>
<keyword evidence="2" id="KW-0472">Membrane</keyword>
<dbReference type="AlphaFoldDB" id="T1DTC4"/>
<reference evidence="4" key="1">
    <citation type="journal article" date="2013" name="Genome">
        <title>Draft Genome Sequences of Porphyromonas crevioricanis JCM 15906T and Porphyromonas cansulci JCM 13913T Isolated from a Canine Oral Cavity.</title>
        <authorList>
            <person name="Sakamoto M."/>
            <person name="Tanaka N."/>
            <person name="Shiwa Y."/>
            <person name="Yoshikawa H."/>
            <person name="Ohkuma M."/>
        </authorList>
    </citation>
    <scope>NUCLEOTIDE SEQUENCE [LARGE SCALE GENOMIC DNA]</scope>
    <source>
        <strain evidence="4">JCM 15906</strain>
    </source>
</reference>
<dbReference type="PANTHER" id="PTHR16214:SF3">
    <property type="entry name" value="TRANSMEMBRANE PROTEIN 260"/>
    <property type="match status" value="1"/>
</dbReference>
<evidence type="ECO:0000256" key="2">
    <source>
        <dbReference type="SAM" id="Phobius"/>
    </source>
</evidence>
<dbReference type="PANTHER" id="PTHR16214">
    <property type="entry name" value="TRANSMEMBRANE PROTEIN 260"/>
    <property type="match status" value="1"/>
</dbReference>
<name>T1DTC4_9PORP</name>
<evidence type="ECO:0000313" key="4">
    <source>
        <dbReference type="Proteomes" id="UP000018031"/>
    </source>
</evidence>
<feature type="compositionally biased region" description="Low complexity" evidence="1">
    <location>
        <begin position="1017"/>
        <end position="1027"/>
    </location>
</feature>
<accession>T1DTC4</accession>